<protein>
    <submittedName>
        <fullName evidence="2">FAD-dependent oxidoreductase</fullName>
    </submittedName>
</protein>
<dbReference type="PANTHER" id="PTHR43014">
    <property type="entry name" value="MERCURIC REDUCTASE"/>
    <property type="match status" value="1"/>
</dbReference>
<dbReference type="EMBL" id="CP095046">
    <property type="protein sequence ID" value="UOQ74213.1"/>
    <property type="molecule type" value="Genomic_DNA"/>
</dbReference>
<evidence type="ECO:0000313" key="2">
    <source>
        <dbReference type="EMBL" id="UOQ74213.1"/>
    </source>
</evidence>
<dbReference type="KEGG" id="hcu:MUN79_10175"/>
<feature type="domain" description="FAD/NAD(P)-binding" evidence="1">
    <location>
        <begin position="5"/>
        <end position="116"/>
    </location>
</feature>
<dbReference type="RefSeq" id="WP_244677555.1">
    <property type="nucleotide sequence ID" value="NZ_CP095046.1"/>
</dbReference>
<dbReference type="Pfam" id="PF07992">
    <property type="entry name" value="Pyr_redox_2"/>
    <property type="match status" value="1"/>
</dbReference>
<organism evidence="2 3">
    <name type="scientific">Hymenobacter cellulosilyticus</name>
    <dbReference type="NCBI Taxonomy" id="2932248"/>
    <lineage>
        <taxon>Bacteria</taxon>
        <taxon>Pseudomonadati</taxon>
        <taxon>Bacteroidota</taxon>
        <taxon>Cytophagia</taxon>
        <taxon>Cytophagales</taxon>
        <taxon>Hymenobacteraceae</taxon>
        <taxon>Hymenobacter</taxon>
    </lineage>
</organism>
<evidence type="ECO:0000259" key="1">
    <source>
        <dbReference type="Pfam" id="PF07992"/>
    </source>
</evidence>
<dbReference type="Gene3D" id="3.50.50.60">
    <property type="entry name" value="FAD/NAD(P)-binding domain"/>
    <property type="match status" value="1"/>
</dbReference>
<reference evidence="2" key="1">
    <citation type="submission" date="2022-04" db="EMBL/GenBank/DDBJ databases">
        <title>Hymenobacter sp. isolated from the air.</title>
        <authorList>
            <person name="Won M."/>
            <person name="Lee C.-M."/>
            <person name="Woen H.-Y."/>
            <person name="Kwon S.-W."/>
        </authorList>
    </citation>
    <scope>NUCLEOTIDE SEQUENCE</scope>
    <source>
        <strain evidence="2">5116S-3</strain>
    </source>
</reference>
<dbReference type="Proteomes" id="UP000831796">
    <property type="component" value="Chromosome"/>
</dbReference>
<name>A0A8T9QHC4_9BACT</name>
<dbReference type="GO" id="GO:0003955">
    <property type="term" value="F:NAD(P)H dehydrogenase (quinone) activity"/>
    <property type="evidence" value="ECO:0007669"/>
    <property type="project" value="TreeGrafter"/>
</dbReference>
<dbReference type="GO" id="GO:0050660">
    <property type="term" value="F:flavin adenine dinucleotide binding"/>
    <property type="evidence" value="ECO:0007669"/>
    <property type="project" value="TreeGrafter"/>
</dbReference>
<proteinExistence type="predicted"/>
<dbReference type="AlphaFoldDB" id="A0A8T9QHC4"/>
<keyword evidence="3" id="KW-1185">Reference proteome</keyword>
<dbReference type="PANTHER" id="PTHR43014:SF2">
    <property type="entry name" value="MERCURIC REDUCTASE"/>
    <property type="match status" value="1"/>
</dbReference>
<accession>A0A8T9QHC4</accession>
<gene>
    <name evidence="2" type="ORF">MUN79_10175</name>
</gene>
<sequence length="127" mass="13398">MPTSYDVVIIGSGQAGNPLATAFAEAGRTVALIEENHLGGSCINYGCSPTKALLAAAERAHQLRTADEYGIRSTEPEVDFPAVIARKDAIVQRSRKGVRANLTEEHQGITVLHGHAAFSAPAPCRCS</sequence>
<dbReference type="InterPro" id="IPR036188">
    <property type="entry name" value="FAD/NAD-bd_sf"/>
</dbReference>
<evidence type="ECO:0000313" key="3">
    <source>
        <dbReference type="Proteomes" id="UP000831796"/>
    </source>
</evidence>
<dbReference type="SUPFAM" id="SSF51905">
    <property type="entry name" value="FAD/NAD(P)-binding domain"/>
    <property type="match status" value="1"/>
</dbReference>
<dbReference type="PRINTS" id="PR00411">
    <property type="entry name" value="PNDRDTASEI"/>
</dbReference>
<dbReference type="InterPro" id="IPR023753">
    <property type="entry name" value="FAD/NAD-binding_dom"/>
</dbReference>